<evidence type="ECO:0000313" key="3">
    <source>
        <dbReference type="Proteomes" id="UP001597012"/>
    </source>
</evidence>
<proteinExistence type="predicted"/>
<feature type="domain" description="Phospholipase/carboxylesterase/thioesterase" evidence="1">
    <location>
        <begin position="25"/>
        <end position="210"/>
    </location>
</feature>
<dbReference type="Gene3D" id="3.40.50.1820">
    <property type="entry name" value="alpha/beta hydrolase"/>
    <property type="match status" value="1"/>
</dbReference>
<dbReference type="Proteomes" id="UP001597012">
    <property type="component" value="Unassembled WGS sequence"/>
</dbReference>
<name>A0ABW3B2S1_9FLAO</name>
<dbReference type="RefSeq" id="WP_379933709.1">
    <property type="nucleotide sequence ID" value="NZ_JBHTHY010000005.1"/>
</dbReference>
<dbReference type="InterPro" id="IPR029058">
    <property type="entry name" value="AB_hydrolase_fold"/>
</dbReference>
<dbReference type="GO" id="GO:0016787">
    <property type="term" value="F:hydrolase activity"/>
    <property type="evidence" value="ECO:0007669"/>
    <property type="project" value="UniProtKB-KW"/>
</dbReference>
<dbReference type="SUPFAM" id="SSF53474">
    <property type="entry name" value="alpha/beta-Hydrolases"/>
    <property type="match status" value="1"/>
</dbReference>
<gene>
    <name evidence="2" type="ORF">ACFQZJ_08080</name>
</gene>
<dbReference type="Pfam" id="PF02230">
    <property type="entry name" value="Abhydrolase_2"/>
    <property type="match status" value="1"/>
</dbReference>
<organism evidence="2 3">
    <name type="scientific">Maribacter chungangensis</name>
    <dbReference type="NCBI Taxonomy" id="1069117"/>
    <lineage>
        <taxon>Bacteria</taxon>
        <taxon>Pseudomonadati</taxon>
        <taxon>Bacteroidota</taxon>
        <taxon>Flavobacteriia</taxon>
        <taxon>Flavobacteriales</taxon>
        <taxon>Flavobacteriaceae</taxon>
        <taxon>Maribacter</taxon>
    </lineage>
</organism>
<protein>
    <submittedName>
        <fullName evidence="2">Alpha/beta hydrolase</fullName>
    </submittedName>
</protein>
<accession>A0ABW3B2S1</accession>
<evidence type="ECO:0000313" key="2">
    <source>
        <dbReference type="EMBL" id="MFD0797415.1"/>
    </source>
</evidence>
<dbReference type="InterPro" id="IPR003140">
    <property type="entry name" value="PLipase/COase/thioEstase"/>
</dbReference>
<dbReference type="EMBL" id="JBHTHY010000005">
    <property type="protein sequence ID" value="MFD0797415.1"/>
    <property type="molecule type" value="Genomic_DNA"/>
</dbReference>
<evidence type="ECO:0000259" key="1">
    <source>
        <dbReference type="Pfam" id="PF02230"/>
    </source>
</evidence>
<keyword evidence="2" id="KW-0378">Hydrolase</keyword>
<keyword evidence="3" id="KW-1185">Reference proteome</keyword>
<sequence length="214" mass="24276">MNSTTKTVAYTTKNTYTTLNTLNPKTKNVWVVFHGIGYLSRYFLKYFNELNAEENYIIAPQAPSKYYLNDTYRHVGASWLTKEDTLQETENLIQYMNAVLNAESIPEHCKLIVFGFSQGVSIATRWVALQKIQCNKLILYAGGLPRELSPEGFEHLTTAEAEITIILGSNDAYITPERMVEEEKKATSLFKGRAKAIHFEGGHEIKKDIINSLV</sequence>
<comment type="caution">
    <text evidence="2">The sequence shown here is derived from an EMBL/GenBank/DDBJ whole genome shotgun (WGS) entry which is preliminary data.</text>
</comment>
<reference evidence="3" key="1">
    <citation type="journal article" date="2019" name="Int. J. Syst. Evol. Microbiol.">
        <title>The Global Catalogue of Microorganisms (GCM) 10K type strain sequencing project: providing services to taxonomists for standard genome sequencing and annotation.</title>
        <authorList>
            <consortium name="The Broad Institute Genomics Platform"/>
            <consortium name="The Broad Institute Genome Sequencing Center for Infectious Disease"/>
            <person name="Wu L."/>
            <person name="Ma J."/>
        </authorList>
    </citation>
    <scope>NUCLEOTIDE SEQUENCE [LARGE SCALE GENOMIC DNA]</scope>
    <source>
        <strain evidence="3">CCUG 61948</strain>
    </source>
</reference>